<reference evidence="1" key="1">
    <citation type="submission" date="2021-01" db="EMBL/GenBank/DDBJ databases">
        <authorList>
            <consortium name="Genoscope - CEA"/>
            <person name="William W."/>
        </authorList>
    </citation>
    <scope>NUCLEOTIDE SEQUENCE</scope>
</reference>
<organism evidence="1 2">
    <name type="scientific">Paramecium pentaurelia</name>
    <dbReference type="NCBI Taxonomy" id="43138"/>
    <lineage>
        <taxon>Eukaryota</taxon>
        <taxon>Sar</taxon>
        <taxon>Alveolata</taxon>
        <taxon>Ciliophora</taxon>
        <taxon>Intramacronucleata</taxon>
        <taxon>Oligohymenophorea</taxon>
        <taxon>Peniculida</taxon>
        <taxon>Parameciidae</taxon>
        <taxon>Paramecium</taxon>
    </lineage>
</organism>
<dbReference type="AlphaFoldDB" id="A0A8S1SVN1"/>
<gene>
    <name evidence="1" type="ORF">PPENT_87.1.T0140370</name>
</gene>
<dbReference type="EMBL" id="CAJJDO010000014">
    <property type="protein sequence ID" value="CAD8145681.1"/>
    <property type="molecule type" value="Genomic_DNA"/>
</dbReference>
<accession>A0A8S1SVN1</accession>
<evidence type="ECO:0000313" key="2">
    <source>
        <dbReference type="Proteomes" id="UP000689195"/>
    </source>
</evidence>
<evidence type="ECO:0000313" key="1">
    <source>
        <dbReference type="EMBL" id="CAD8145681.1"/>
    </source>
</evidence>
<proteinExistence type="predicted"/>
<sequence length="96" mass="11880">MSQILKTEIQEKVRLGFPKEILLYLDPIFIFWYHQKKNCDNFTSKASIIHMKKYKFFRLNSQRQYYQILNRYFGLQLSNFKYKQIFNNIQNINKKT</sequence>
<keyword evidence="2" id="KW-1185">Reference proteome</keyword>
<protein>
    <submittedName>
        <fullName evidence="1">Uncharacterized protein</fullName>
    </submittedName>
</protein>
<name>A0A8S1SVN1_9CILI</name>
<dbReference type="Proteomes" id="UP000689195">
    <property type="component" value="Unassembled WGS sequence"/>
</dbReference>
<comment type="caution">
    <text evidence="1">The sequence shown here is derived from an EMBL/GenBank/DDBJ whole genome shotgun (WGS) entry which is preliminary data.</text>
</comment>